<dbReference type="EC" id="2.3.2.27" evidence="4"/>
<evidence type="ECO:0000256" key="15">
    <source>
        <dbReference type="SAM" id="MobiDB-lite"/>
    </source>
</evidence>
<evidence type="ECO:0000256" key="11">
    <source>
        <dbReference type="ARBA" id="ARBA00022989"/>
    </source>
</evidence>
<keyword evidence="20" id="KW-1185">Reference proteome</keyword>
<comment type="subcellular location">
    <subcellularLocation>
        <location evidence="2">Membrane</location>
        <topology evidence="2">Single-pass membrane protein</topology>
    </subcellularLocation>
</comment>
<evidence type="ECO:0000313" key="20">
    <source>
        <dbReference type="Proteomes" id="UP001159364"/>
    </source>
</evidence>
<dbReference type="EMBL" id="JAIWQS010000005">
    <property type="protein sequence ID" value="KAJ8765736.1"/>
    <property type="molecule type" value="Genomic_DNA"/>
</dbReference>
<keyword evidence="17" id="KW-0732">Signal</keyword>
<evidence type="ECO:0000256" key="2">
    <source>
        <dbReference type="ARBA" id="ARBA00004167"/>
    </source>
</evidence>
<feature type="signal peptide" evidence="17">
    <location>
        <begin position="1"/>
        <end position="38"/>
    </location>
</feature>
<dbReference type="AlphaFoldDB" id="A0AAV8TH57"/>
<comment type="caution">
    <text evidence="19">The sequence shown here is derived from an EMBL/GenBank/DDBJ whole genome shotgun (WGS) entry which is preliminary data.</text>
</comment>
<feature type="domain" description="RING-type" evidence="18">
    <location>
        <begin position="142"/>
        <end position="184"/>
    </location>
</feature>
<comment type="similarity">
    <text evidence="13">Belongs to the RING-type zinc finger family. ATL subfamily.</text>
</comment>
<keyword evidence="11 16" id="KW-1133">Transmembrane helix</keyword>
<evidence type="ECO:0000256" key="12">
    <source>
        <dbReference type="ARBA" id="ARBA00023136"/>
    </source>
</evidence>
<evidence type="ECO:0000256" key="3">
    <source>
        <dbReference type="ARBA" id="ARBA00004906"/>
    </source>
</evidence>
<feature type="compositionally biased region" description="Polar residues" evidence="15">
    <location>
        <begin position="210"/>
        <end position="246"/>
    </location>
</feature>
<feature type="compositionally biased region" description="Basic and acidic residues" evidence="15">
    <location>
        <begin position="193"/>
        <end position="208"/>
    </location>
</feature>
<organism evidence="19 20">
    <name type="scientific">Erythroxylum novogranatense</name>
    <dbReference type="NCBI Taxonomy" id="1862640"/>
    <lineage>
        <taxon>Eukaryota</taxon>
        <taxon>Viridiplantae</taxon>
        <taxon>Streptophyta</taxon>
        <taxon>Embryophyta</taxon>
        <taxon>Tracheophyta</taxon>
        <taxon>Spermatophyta</taxon>
        <taxon>Magnoliopsida</taxon>
        <taxon>eudicotyledons</taxon>
        <taxon>Gunneridae</taxon>
        <taxon>Pentapetalae</taxon>
        <taxon>rosids</taxon>
        <taxon>fabids</taxon>
        <taxon>Malpighiales</taxon>
        <taxon>Erythroxylaceae</taxon>
        <taxon>Erythroxylum</taxon>
    </lineage>
</organism>
<keyword evidence="9" id="KW-0833">Ubl conjugation pathway</keyword>
<dbReference type="PANTHER" id="PTHR46913:SF1">
    <property type="entry name" value="RING-H2 FINGER PROTEIN ATL16"/>
    <property type="match status" value="1"/>
</dbReference>
<sequence length="357" mass="40542">MREKNLDRWLEPHLHPHGIERLTVFLFMLLLSWSSTNAQPPADQSENSLYDAFNSDKFDPTITAIITAIVASFLFVTVFAVFIRKCSRNHVIMDGGDSYRVNEIERSTREPPGLDRFVIQTFPSFTYSQVKGVKLGRETMECAVCLSEFQDDETIRLLPKCDHVFHGKCIDTWLAYHVTCPVCRADLSPESPKNQRQEESSSEHEENVNRAPSLQANETRSHEVSITVNEKQNGPTTSSAESQPTHQAVEALRTKSHSTGHSIAMEKSEDKYRLRLPEDVRKQLIEKATFNRSATINARLINEWRRGKMYDMSGVGSSTGRQTWRFVMSPPFVTRQSSVKSARSDKPPLVLLPLRGS</sequence>
<dbReference type="PROSITE" id="PS50089">
    <property type="entry name" value="ZF_RING_2"/>
    <property type="match status" value="1"/>
</dbReference>
<evidence type="ECO:0000313" key="19">
    <source>
        <dbReference type="EMBL" id="KAJ8765736.1"/>
    </source>
</evidence>
<evidence type="ECO:0000259" key="18">
    <source>
        <dbReference type="PROSITE" id="PS50089"/>
    </source>
</evidence>
<evidence type="ECO:0000256" key="5">
    <source>
        <dbReference type="ARBA" id="ARBA00022679"/>
    </source>
</evidence>
<proteinExistence type="inferred from homology"/>
<dbReference type="PANTHER" id="PTHR46913">
    <property type="entry name" value="RING-H2 FINGER PROTEIN ATL16"/>
    <property type="match status" value="1"/>
</dbReference>
<dbReference type="Pfam" id="PF13639">
    <property type="entry name" value="zf-RING_2"/>
    <property type="match status" value="1"/>
</dbReference>
<keyword evidence="6 16" id="KW-0812">Transmembrane</keyword>
<comment type="catalytic activity">
    <reaction evidence="1">
        <text>S-ubiquitinyl-[E2 ubiquitin-conjugating enzyme]-L-cysteine + [acceptor protein]-L-lysine = [E2 ubiquitin-conjugating enzyme]-L-cysteine + N(6)-ubiquitinyl-[acceptor protein]-L-lysine.</text>
        <dbReference type="EC" id="2.3.2.27"/>
    </reaction>
</comment>
<keyword evidence="5" id="KW-0808">Transferase</keyword>
<evidence type="ECO:0000256" key="8">
    <source>
        <dbReference type="ARBA" id="ARBA00022771"/>
    </source>
</evidence>
<keyword evidence="10" id="KW-0862">Zinc</keyword>
<dbReference type="InterPro" id="IPR044600">
    <property type="entry name" value="ATL1/ATL16-like"/>
</dbReference>
<name>A0AAV8TH57_9ROSI</name>
<evidence type="ECO:0000256" key="13">
    <source>
        <dbReference type="ARBA" id="ARBA00024209"/>
    </source>
</evidence>
<dbReference type="Gene3D" id="3.30.40.10">
    <property type="entry name" value="Zinc/RING finger domain, C3HC4 (zinc finger)"/>
    <property type="match status" value="1"/>
</dbReference>
<feature type="region of interest" description="Disordered" evidence="15">
    <location>
        <begin position="187"/>
        <end position="270"/>
    </location>
</feature>
<dbReference type="GO" id="GO:0016567">
    <property type="term" value="P:protein ubiquitination"/>
    <property type="evidence" value="ECO:0007669"/>
    <property type="project" value="InterPro"/>
</dbReference>
<feature type="chain" id="PRO_5043742806" description="RING-type E3 ubiquitin transferase" evidence="17">
    <location>
        <begin position="39"/>
        <end position="357"/>
    </location>
</feature>
<keyword evidence="12 16" id="KW-0472">Membrane</keyword>
<dbReference type="Proteomes" id="UP001159364">
    <property type="component" value="Linkage Group LG05"/>
</dbReference>
<feature type="transmembrane region" description="Helical" evidence="16">
    <location>
        <begin position="62"/>
        <end position="83"/>
    </location>
</feature>
<evidence type="ECO:0000256" key="14">
    <source>
        <dbReference type="PROSITE-ProRule" id="PRU00175"/>
    </source>
</evidence>
<comment type="pathway">
    <text evidence="3">Protein modification; protein ubiquitination.</text>
</comment>
<evidence type="ECO:0000256" key="10">
    <source>
        <dbReference type="ARBA" id="ARBA00022833"/>
    </source>
</evidence>
<evidence type="ECO:0000256" key="16">
    <source>
        <dbReference type="SAM" id="Phobius"/>
    </source>
</evidence>
<protein>
    <recommendedName>
        <fullName evidence="4">RING-type E3 ubiquitin transferase</fullName>
        <ecNumber evidence="4">2.3.2.27</ecNumber>
    </recommendedName>
</protein>
<evidence type="ECO:0000256" key="4">
    <source>
        <dbReference type="ARBA" id="ARBA00012483"/>
    </source>
</evidence>
<keyword evidence="8 14" id="KW-0863">Zinc-finger</keyword>
<dbReference type="SMART" id="SM00184">
    <property type="entry name" value="RING"/>
    <property type="match status" value="1"/>
</dbReference>
<dbReference type="FunFam" id="3.30.40.10:FF:000187">
    <property type="entry name" value="E3 ubiquitin-protein ligase ATL6"/>
    <property type="match status" value="1"/>
</dbReference>
<dbReference type="GO" id="GO:0061630">
    <property type="term" value="F:ubiquitin protein ligase activity"/>
    <property type="evidence" value="ECO:0007669"/>
    <property type="project" value="UniProtKB-EC"/>
</dbReference>
<accession>A0AAV8TH57</accession>
<dbReference type="GO" id="GO:0008270">
    <property type="term" value="F:zinc ion binding"/>
    <property type="evidence" value="ECO:0007669"/>
    <property type="project" value="UniProtKB-KW"/>
</dbReference>
<keyword evidence="7" id="KW-0479">Metal-binding</keyword>
<dbReference type="GO" id="GO:0016020">
    <property type="term" value="C:membrane"/>
    <property type="evidence" value="ECO:0007669"/>
    <property type="project" value="UniProtKB-SubCell"/>
</dbReference>
<gene>
    <name evidence="19" type="ORF">K2173_014858</name>
</gene>
<dbReference type="CDD" id="cd16461">
    <property type="entry name" value="RING-H2_EL5-like"/>
    <property type="match status" value="1"/>
</dbReference>
<reference evidence="19 20" key="1">
    <citation type="submission" date="2021-09" db="EMBL/GenBank/DDBJ databases">
        <title>Genomic insights and catalytic innovation underlie evolution of tropane alkaloids biosynthesis.</title>
        <authorList>
            <person name="Wang Y.-J."/>
            <person name="Tian T."/>
            <person name="Huang J.-P."/>
            <person name="Huang S.-X."/>
        </authorList>
    </citation>
    <scope>NUCLEOTIDE SEQUENCE [LARGE SCALE GENOMIC DNA]</scope>
    <source>
        <strain evidence="19">KIB-2018</strain>
        <tissue evidence="19">Leaf</tissue>
    </source>
</reference>
<evidence type="ECO:0000256" key="6">
    <source>
        <dbReference type="ARBA" id="ARBA00022692"/>
    </source>
</evidence>
<dbReference type="SUPFAM" id="SSF57850">
    <property type="entry name" value="RING/U-box"/>
    <property type="match status" value="1"/>
</dbReference>
<evidence type="ECO:0000256" key="9">
    <source>
        <dbReference type="ARBA" id="ARBA00022786"/>
    </source>
</evidence>
<dbReference type="InterPro" id="IPR013083">
    <property type="entry name" value="Znf_RING/FYVE/PHD"/>
</dbReference>
<evidence type="ECO:0000256" key="1">
    <source>
        <dbReference type="ARBA" id="ARBA00000900"/>
    </source>
</evidence>
<dbReference type="InterPro" id="IPR001841">
    <property type="entry name" value="Znf_RING"/>
</dbReference>
<evidence type="ECO:0000256" key="7">
    <source>
        <dbReference type="ARBA" id="ARBA00022723"/>
    </source>
</evidence>
<evidence type="ECO:0000256" key="17">
    <source>
        <dbReference type="SAM" id="SignalP"/>
    </source>
</evidence>